<proteinExistence type="inferred from homology"/>
<evidence type="ECO:0000256" key="5">
    <source>
        <dbReference type="ARBA" id="ARBA00022692"/>
    </source>
</evidence>
<dbReference type="EMBL" id="QHCV01000046">
    <property type="protein sequence ID" value="RAV31963.1"/>
    <property type="molecule type" value="Genomic_DNA"/>
</dbReference>
<feature type="transmembrane region" description="Helical" evidence="8">
    <location>
        <begin position="205"/>
        <end position="224"/>
    </location>
</feature>
<accession>A0A364V5P3</accession>
<feature type="transmembrane region" description="Helical" evidence="8">
    <location>
        <begin position="230"/>
        <end position="249"/>
    </location>
</feature>
<dbReference type="InterPro" id="IPR020846">
    <property type="entry name" value="MFS_dom"/>
</dbReference>
<evidence type="ECO:0000256" key="1">
    <source>
        <dbReference type="ARBA" id="ARBA00004651"/>
    </source>
</evidence>
<dbReference type="GO" id="GO:0022857">
    <property type="term" value="F:transmembrane transporter activity"/>
    <property type="evidence" value="ECO:0007669"/>
    <property type="project" value="InterPro"/>
</dbReference>
<feature type="transmembrane region" description="Helical" evidence="8">
    <location>
        <begin position="412"/>
        <end position="430"/>
    </location>
</feature>
<dbReference type="PANTHER" id="PTHR42718">
    <property type="entry name" value="MAJOR FACILITATOR SUPERFAMILY MULTIDRUG TRANSPORTER MFSC"/>
    <property type="match status" value="1"/>
</dbReference>
<dbReference type="CDD" id="cd17321">
    <property type="entry name" value="MFS_MMR_MDR_like"/>
    <property type="match status" value="1"/>
</dbReference>
<evidence type="ECO:0000256" key="3">
    <source>
        <dbReference type="ARBA" id="ARBA00022448"/>
    </source>
</evidence>
<feature type="transmembrane region" description="Helical" evidence="8">
    <location>
        <begin position="142"/>
        <end position="165"/>
    </location>
</feature>
<sequence length="461" mass="49040">MCAMTEKSPAGPDVRPWRALIALCVGFFMILLDQTIVAVATPALQADLGATYNEVIWVTSAYLLFFAVPLLVTGRLGDKYGPKNVYILGMVLFTLSSLACGLAPSITWLIIARAAQGLGAALLSPQTMSVINRIFPRDRRGAALGVWGATAGLSTLVGPLLGGVITSLLSWQWVFLVNVPIGVISVVAVAKFVPTFPLLKRPIDALSIALSVVAMFLFIFSIQQGETTGWPWWIFAGMLAAVGIAALFIRRQAAAAKTDREPLLPLPLFARRSFAFGNIGIAAMGFAVAGMMLPIMLYLQQVHHFSPMRAGLMVVPMSVVSMICAPLVGRLVDRTNPRPVAIVGFSIMVLTVALLVLVLRPGVSQWWILPVTTLMGFGHAGVWAPNSTLTLRDLPHKWAGAGSGMYNSTRQLGAVTGAAVIGAVMQWRLAVGSPGAFGQSLIPAAVVLAIGVWSAWRGAED</sequence>
<keyword evidence="11" id="KW-1185">Reference proteome</keyword>
<feature type="transmembrane region" description="Helical" evidence="8">
    <location>
        <begin position="340"/>
        <end position="359"/>
    </location>
</feature>
<evidence type="ECO:0000256" key="8">
    <source>
        <dbReference type="SAM" id="Phobius"/>
    </source>
</evidence>
<dbReference type="Proteomes" id="UP000251577">
    <property type="component" value="Unassembled WGS sequence"/>
</dbReference>
<dbReference type="SUPFAM" id="SSF103473">
    <property type="entry name" value="MFS general substrate transporter"/>
    <property type="match status" value="2"/>
</dbReference>
<feature type="transmembrane region" description="Helical" evidence="8">
    <location>
        <begin position="274"/>
        <end position="298"/>
    </location>
</feature>
<feature type="transmembrane region" description="Helical" evidence="8">
    <location>
        <begin position="117"/>
        <end position="135"/>
    </location>
</feature>
<organism evidence="10 11">
    <name type="scientific">Corynebacterium heidelbergense</name>
    <dbReference type="NCBI Taxonomy" id="2055947"/>
    <lineage>
        <taxon>Bacteria</taxon>
        <taxon>Bacillati</taxon>
        <taxon>Actinomycetota</taxon>
        <taxon>Actinomycetes</taxon>
        <taxon>Mycobacteriales</taxon>
        <taxon>Corynebacteriaceae</taxon>
        <taxon>Corynebacterium</taxon>
    </lineage>
</organism>
<feature type="transmembrane region" description="Helical" evidence="8">
    <location>
        <begin position="365"/>
        <end position="384"/>
    </location>
</feature>
<feature type="domain" description="Major facilitator superfamily (MFS) profile" evidence="9">
    <location>
        <begin position="19"/>
        <end position="461"/>
    </location>
</feature>
<keyword evidence="4" id="KW-1003">Cell membrane</keyword>
<dbReference type="Gene3D" id="1.20.1720.10">
    <property type="entry name" value="Multidrug resistance protein D"/>
    <property type="match status" value="1"/>
</dbReference>
<evidence type="ECO:0000259" key="9">
    <source>
        <dbReference type="PROSITE" id="PS50850"/>
    </source>
</evidence>
<evidence type="ECO:0000313" key="10">
    <source>
        <dbReference type="EMBL" id="RAV31963.1"/>
    </source>
</evidence>
<feature type="transmembrane region" description="Helical" evidence="8">
    <location>
        <begin position="85"/>
        <end position="111"/>
    </location>
</feature>
<dbReference type="InterPro" id="IPR036259">
    <property type="entry name" value="MFS_trans_sf"/>
</dbReference>
<dbReference type="NCBIfam" id="TIGR00711">
    <property type="entry name" value="efflux_EmrB"/>
    <property type="match status" value="1"/>
</dbReference>
<evidence type="ECO:0000256" key="2">
    <source>
        <dbReference type="ARBA" id="ARBA00008537"/>
    </source>
</evidence>
<comment type="caution">
    <text evidence="10">The sequence shown here is derived from an EMBL/GenBank/DDBJ whole genome shotgun (WGS) entry which is preliminary data.</text>
</comment>
<keyword evidence="5 8" id="KW-0812">Transmembrane</keyword>
<evidence type="ECO:0000256" key="4">
    <source>
        <dbReference type="ARBA" id="ARBA00022475"/>
    </source>
</evidence>
<feature type="transmembrane region" description="Helical" evidence="8">
    <location>
        <begin position="20"/>
        <end position="43"/>
    </location>
</feature>
<dbReference type="PANTHER" id="PTHR42718:SF42">
    <property type="entry name" value="EXPORT PROTEIN"/>
    <property type="match status" value="1"/>
</dbReference>
<comment type="similarity">
    <text evidence="2">Belongs to the major facilitator superfamily. EmrB family.</text>
</comment>
<protein>
    <submittedName>
        <fullName evidence="10">MFS transporter</fullName>
    </submittedName>
</protein>
<gene>
    <name evidence="10" type="ORF">DLJ54_05595</name>
</gene>
<evidence type="ECO:0000313" key="11">
    <source>
        <dbReference type="Proteomes" id="UP000251577"/>
    </source>
</evidence>
<dbReference type="InterPro" id="IPR004638">
    <property type="entry name" value="EmrB-like"/>
</dbReference>
<feature type="transmembrane region" description="Helical" evidence="8">
    <location>
        <begin position="55"/>
        <end position="73"/>
    </location>
</feature>
<comment type="subcellular location">
    <subcellularLocation>
        <location evidence="1">Cell membrane</location>
        <topology evidence="1">Multi-pass membrane protein</topology>
    </subcellularLocation>
</comment>
<keyword evidence="7 8" id="KW-0472">Membrane</keyword>
<dbReference type="AlphaFoldDB" id="A0A364V5P3"/>
<dbReference type="PROSITE" id="PS50850">
    <property type="entry name" value="MFS"/>
    <property type="match status" value="1"/>
</dbReference>
<dbReference type="Pfam" id="PF07690">
    <property type="entry name" value="MFS_1"/>
    <property type="match status" value="2"/>
</dbReference>
<feature type="transmembrane region" description="Helical" evidence="8">
    <location>
        <begin position="171"/>
        <end position="193"/>
    </location>
</feature>
<evidence type="ECO:0000256" key="7">
    <source>
        <dbReference type="ARBA" id="ARBA00023136"/>
    </source>
</evidence>
<feature type="transmembrane region" description="Helical" evidence="8">
    <location>
        <begin position="436"/>
        <end position="456"/>
    </location>
</feature>
<evidence type="ECO:0000256" key="6">
    <source>
        <dbReference type="ARBA" id="ARBA00022989"/>
    </source>
</evidence>
<reference evidence="10 11" key="1">
    <citation type="journal article" date="2018" name="Syst. Appl. Microbiol.">
        <title>Corynebacterium heidelbergense sp. nov., isolated from the preen glands of Egyptian geese (Alopochen aegyptiacus).</title>
        <authorList>
            <person name="Braun M.S."/>
            <person name="Wang E."/>
            <person name="Zimmermann S."/>
            <person name="Wink M."/>
        </authorList>
    </citation>
    <scope>NUCLEOTIDE SEQUENCE [LARGE SCALE GENOMIC DNA]</scope>
    <source>
        <strain evidence="10 11">647</strain>
    </source>
</reference>
<dbReference type="GO" id="GO:0005886">
    <property type="term" value="C:plasma membrane"/>
    <property type="evidence" value="ECO:0007669"/>
    <property type="project" value="UniProtKB-SubCell"/>
</dbReference>
<dbReference type="PRINTS" id="PR01036">
    <property type="entry name" value="TCRTETB"/>
</dbReference>
<keyword evidence="3" id="KW-0813">Transport</keyword>
<dbReference type="FunFam" id="1.20.1720.10:FF:000021">
    <property type="entry name" value="Drug resistance transporter, EmrB/QacA subfamily"/>
    <property type="match status" value="1"/>
</dbReference>
<dbReference type="Gene3D" id="1.20.1250.20">
    <property type="entry name" value="MFS general substrate transporter like domains"/>
    <property type="match status" value="1"/>
</dbReference>
<dbReference type="InterPro" id="IPR011701">
    <property type="entry name" value="MFS"/>
</dbReference>
<name>A0A364V5P3_9CORY</name>
<keyword evidence="6 8" id="KW-1133">Transmembrane helix</keyword>
<feature type="transmembrane region" description="Helical" evidence="8">
    <location>
        <begin position="310"/>
        <end position="328"/>
    </location>
</feature>